<evidence type="ECO:0000313" key="4">
    <source>
        <dbReference type="Proteomes" id="UP001203852"/>
    </source>
</evidence>
<organism evidence="3 4">
    <name type="scientific">Exophiala viscosa</name>
    <dbReference type="NCBI Taxonomy" id="2486360"/>
    <lineage>
        <taxon>Eukaryota</taxon>
        <taxon>Fungi</taxon>
        <taxon>Dikarya</taxon>
        <taxon>Ascomycota</taxon>
        <taxon>Pezizomycotina</taxon>
        <taxon>Eurotiomycetes</taxon>
        <taxon>Chaetothyriomycetidae</taxon>
        <taxon>Chaetothyriales</taxon>
        <taxon>Herpotrichiellaceae</taxon>
        <taxon>Exophiala</taxon>
    </lineage>
</organism>
<accession>A0AAN6IAQ9</accession>
<keyword evidence="1" id="KW-1133">Transmembrane helix</keyword>
<feature type="transmembrane region" description="Helical" evidence="1">
    <location>
        <begin position="143"/>
        <end position="166"/>
    </location>
</feature>
<sequence length="277" mass="29649">MLAIQILGIIELVFFFPALLAATLVVYKHGAGKQLGWRFLAMICLFRVIGGICAIIWAHTSSSGALIAYEVNDSFGLSAIIYTALGLLHRVEDGMGGRGLPFTVFRVLAMPGLAGLILSVVGATNVIGNSSDSSSFSSGMAELKAAVILFLTVYVADICITAYAFFNITHVQDGEHRLIYAVTVTLPFMAVRMIYSLLCVFLNEHNIFSTWSTSALPILVHGMMGVMMEAIIVVIFTVAGFMTASISRVSGSARPTTDGQLKGKVAPPVYDLGTRNV</sequence>
<keyword evidence="1" id="KW-0812">Transmembrane</keyword>
<dbReference type="Pfam" id="PF24800">
    <property type="entry name" value="DUF7702"/>
    <property type="match status" value="1"/>
</dbReference>
<dbReference type="PANTHER" id="PTHR42109">
    <property type="entry name" value="UNPLACED GENOMIC SCAFFOLD UM_SCAF_CONTIG_1.265, WHOLE GENOME SHOTGUN SEQUENCE"/>
    <property type="match status" value="1"/>
</dbReference>
<name>A0AAN6IAQ9_9EURO</name>
<feature type="domain" description="DUF7702" evidence="2">
    <location>
        <begin position="7"/>
        <end position="243"/>
    </location>
</feature>
<keyword evidence="1" id="KW-0472">Membrane</keyword>
<dbReference type="Proteomes" id="UP001203852">
    <property type="component" value="Unassembled WGS sequence"/>
</dbReference>
<feature type="transmembrane region" description="Helical" evidence="1">
    <location>
        <begin position="100"/>
        <end position="123"/>
    </location>
</feature>
<evidence type="ECO:0000313" key="3">
    <source>
        <dbReference type="EMBL" id="KAI1608904.1"/>
    </source>
</evidence>
<reference evidence="3" key="1">
    <citation type="journal article" date="2022" name="bioRxiv">
        <title>Deciphering the potential niche of two novel black yeast fungi from a biological soil crust based on their genomes, phenotypes, and melanin regulation.</title>
        <authorList>
            <consortium name="DOE Joint Genome Institute"/>
            <person name="Carr E.C."/>
            <person name="Barton Q."/>
            <person name="Grambo S."/>
            <person name="Sullivan M."/>
            <person name="Renfro C.M."/>
            <person name="Kuo A."/>
            <person name="Pangilinan J."/>
            <person name="Lipzen A."/>
            <person name="Keymanesh K."/>
            <person name="Savage E."/>
            <person name="Barry K."/>
            <person name="Grigoriev I.V."/>
            <person name="Riekhof W.R."/>
            <person name="Harris S.S."/>
        </authorList>
    </citation>
    <scope>NUCLEOTIDE SEQUENCE</scope>
    <source>
        <strain evidence="3">JF 03-4F</strain>
    </source>
</reference>
<proteinExistence type="predicted"/>
<feature type="transmembrane region" description="Helical" evidence="1">
    <location>
        <begin position="6"/>
        <end position="27"/>
    </location>
</feature>
<keyword evidence="4" id="KW-1185">Reference proteome</keyword>
<protein>
    <recommendedName>
        <fullName evidence="2">DUF7702 domain-containing protein</fullName>
    </recommendedName>
</protein>
<evidence type="ECO:0000256" key="1">
    <source>
        <dbReference type="SAM" id="Phobius"/>
    </source>
</evidence>
<dbReference type="AlphaFoldDB" id="A0AAN6IAQ9"/>
<feature type="transmembrane region" description="Helical" evidence="1">
    <location>
        <begin position="178"/>
        <end position="198"/>
    </location>
</feature>
<feature type="transmembrane region" description="Helical" evidence="1">
    <location>
        <begin position="218"/>
        <end position="244"/>
    </location>
</feature>
<comment type="caution">
    <text evidence="3">The sequence shown here is derived from an EMBL/GenBank/DDBJ whole genome shotgun (WGS) entry which is preliminary data.</text>
</comment>
<dbReference type="EMBL" id="MU404361">
    <property type="protein sequence ID" value="KAI1608904.1"/>
    <property type="molecule type" value="Genomic_DNA"/>
</dbReference>
<feature type="transmembrane region" description="Helical" evidence="1">
    <location>
        <begin position="66"/>
        <end position="88"/>
    </location>
</feature>
<feature type="transmembrane region" description="Helical" evidence="1">
    <location>
        <begin position="39"/>
        <end position="60"/>
    </location>
</feature>
<dbReference type="InterPro" id="IPR056119">
    <property type="entry name" value="DUF7702"/>
</dbReference>
<gene>
    <name evidence="3" type="ORF">EDD36DRAFT_78790</name>
</gene>
<evidence type="ECO:0000259" key="2">
    <source>
        <dbReference type="Pfam" id="PF24800"/>
    </source>
</evidence>
<dbReference type="PANTHER" id="PTHR42109:SF2">
    <property type="entry name" value="INTEGRAL MEMBRANE PROTEIN"/>
    <property type="match status" value="1"/>
</dbReference>